<feature type="transmembrane region" description="Helical" evidence="9">
    <location>
        <begin position="141"/>
        <end position="166"/>
    </location>
</feature>
<feature type="transmembrane region" description="Helical" evidence="9">
    <location>
        <begin position="382"/>
        <end position="399"/>
    </location>
</feature>
<dbReference type="PANTHER" id="PTHR23028">
    <property type="entry name" value="ACETYLTRANSFERASE"/>
    <property type="match status" value="1"/>
</dbReference>
<dbReference type="Proteomes" id="UP000029488">
    <property type="component" value="Chromosome"/>
</dbReference>
<feature type="domain" description="Acyltransferase 3" evidence="10">
    <location>
        <begin position="11"/>
        <end position="344"/>
    </location>
</feature>
<evidence type="ECO:0000313" key="14">
    <source>
        <dbReference type="Proteomes" id="UP000218139"/>
    </source>
</evidence>
<reference evidence="11 13" key="1">
    <citation type="journal article" date="2014" name="BMC Genomics">
        <title>Unusual genome complexity in Lactobacillus salivarius JCM1046.</title>
        <authorList>
            <person name="Raftis E.J."/>
            <person name="Forde B.M."/>
            <person name="Claesson M.J."/>
            <person name="O'Toole P.W."/>
        </authorList>
    </citation>
    <scope>NUCLEOTIDE SEQUENCE [LARGE SCALE GENOMIC DNA]</scope>
    <source>
        <strain evidence="11 13">JCM1046</strain>
    </source>
</reference>
<comment type="subcellular location">
    <subcellularLocation>
        <location evidence="1">Cell membrane</location>
        <topology evidence="1">Multi-pass membrane protein</topology>
    </subcellularLocation>
</comment>
<evidence type="ECO:0000259" key="10">
    <source>
        <dbReference type="Pfam" id="PF01757"/>
    </source>
</evidence>
<dbReference type="SUPFAM" id="SSF52266">
    <property type="entry name" value="SGNH hydrolase"/>
    <property type="match status" value="1"/>
</dbReference>
<evidence type="ECO:0000313" key="12">
    <source>
        <dbReference type="EMBL" id="PAY45081.1"/>
    </source>
</evidence>
<evidence type="ECO:0000256" key="3">
    <source>
        <dbReference type="ARBA" id="ARBA00022679"/>
    </source>
</evidence>
<protein>
    <submittedName>
        <fullName evidence="11">Acyltransferase</fullName>
    </submittedName>
</protein>
<keyword evidence="2" id="KW-1003">Cell membrane</keyword>
<feature type="transmembrane region" description="Helical" evidence="9">
    <location>
        <begin position="235"/>
        <end position="253"/>
    </location>
</feature>
<reference evidence="12 14" key="2">
    <citation type="submission" date="2016-05" db="EMBL/GenBank/DDBJ databases">
        <authorList>
            <person name="Lee J.-Y."/>
            <person name="Kim E.B."/>
            <person name="Choi Y.-J."/>
        </authorList>
    </citation>
    <scope>NUCLEOTIDE SEQUENCE [LARGE SCALE GENOMIC DNA]</scope>
    <source>
        <strain evidence="12 14">KLA006</strain>
    </source>
</reference>
<dbReference type="EMBL" id="CP007646">
    <property type="protein sequence ID" value="AIR10758.1"/>
    <property type="molecule type" value="Genomic_DNA"/>
</dbReference>
<feature type="transmembrane region" description="Helical" evidence="9">
    <location>
        <begin position="12"/>
        <end position="30"/>
    </location>
</feature>
<feature type="transmembrane region" description="Helical" evidence="9">
    <location>
        <begin position="172"/>
        <end position="193"/>
    </location>
</feature>
<evidence type="ECO:0000256" key="8">
    <source>
        <dbReference type="SAM" id="MobiDB-lite"/>
    </source>
</evidence>
<feature type="transmembrane region" description="Helical" evidence="9">
    <location>
        <begin position="205"/>
        <end position="223"/>
    </location>
</feature>
<dbReference type="RefSeq" id="WP_044005001.1">
    <property type="nucleotide sequence ID" value="NZ_CP007646.1"/>
</dbReference>
<evidence type="ECO:0000256" key="6">
    <source>
        <dbReference type="ARBA" id="ARBA00023136"/>
    </source>
</evidence>
<keyword evidence="7 11" id="KW-0012">Acyltransferase</keyword>
<feature type="transmembrane region" description="Helical" evidence="9">
    <location>
        <begin position="103"/>
        <end position="120"/>
    </location>
</feature>
<feature type="transmembrane region" description="Helical" evidence="9">
    <location>
        <begin position="78"/>
        <end position="97"/>
    </location>
</feature>
<dbReference type="PANTHER" id="PTHR23028:SF53">
    <property type="entry name" value="ACYL_TRANSF_3 DOMAIN-CONTAINING PROTEIN"/>
    <property type="match status" value="1"/>
</dbReference>
<keyword evidence="5 9" id="KW-1133">Transmembrane helix</keyword>
<gene>
    <name evidence="12" type="ORF">A8C52_02080</name>
    <name evidence="11" type="ORF">LSJ_1084c</name>
</gene>
<feature type="transmembrane region" description="Helical" evidence="9">
    <location>
        <begin position="330"/>
        <end position="348"/>
    </location>
</feature>
<dbReference type="CDD" id="cd01840">
    <property type="entry name" value="SGNH_hydrolase_yrhL_like"/>
    <property type="match status" value="1"/>
</dbReference>
<dbReference type="GO" id="GO:0016747">
    <property type="term" value="F:acyltransferase activity, transferring groups other than amino-acyl groups"/>
    <property type="evidence" value="ECO:0007669"/>
    <property type="project" value="InterPro"/>
</dbReference>
<dbReference type="AlphaFoldDB" id="A0A089QG00"/>
<evidence type="ECO:0000256" key="1">
    <source>
        <dbReference type="ARBA" id="ARBA00004651"/>
    </source>
</evidence>
<dbReference type="KEGG" id="lsj:LSJ_1084c"/>
<dbReference type="EMBL" id="LXZO01000112">
    <property type="protein sequence ID" value="PAY45081.1"/>
    <property type="molecule type" value="Genomic_DNA"/>
</dbReference>
<evidence type="ECO:0000256" key="2">
    <source>
        <dbReference type="ARBA" id="ARBA00022475"/>
    </source>
</evidence>
<feature type="region of interest" description="Disordered" evidence="8">
    <location>
        <begin position="421"/>
        <end position="443"/>
    </location>
</feature>
<evidence type="ECO:0000256" key="5">
    <source>
        <dbReference type="ARBA" id="ARBA00022989"/>
    </source>
</evidence>
<feature type="transmembrane region" description="Helical" evidence="9">
    <location>
        <begin position="260"/>
        <end position="282"/>
    </location>
</feature>
<name>A0A089QG00_9LACO</name>
<dbReference type="Proteomes" id="UP000218139">
    <property type="component" value="Unassembled WGS sequence"/>
</dbReference>
<feature type="transmembrane region" description="Helical" evidence="9">
    <location>
        <begin position="36"/>
        <end position="57"/>
    </location>
</feature>
<evidence type="ECO:0000256" key="4">
    <source>
        <dbReference type="ARBA" id="ARBA00022692"/>
    </source>
</evidence>
<evidence type="ECO:0000313" key="13">
    <source>
        <dbReference type="Proteomes" id="UP000029488"/>
    </source>
</evidence>
<keyword evidence="4 9" id="KW-0812">Transmembrane</keyword>
<dbReference type="Gene3D" id="3.40.50.1110">
    <property type="entry name" value="SGNH hydrolase"/>
    <property type="match status" value="1"/>
</dbReference>
<dbReference type="GO" id="GO:0005886">
    <property type="term" value="C:plasma membrane"/>
    <property type="evidence" value="ECO:0007669"/>
    <property type="project" value="UniProtKB-SubCell"/>
</dbReference>
<dbReference type="InterPro" id="IPR002656">
    <property type="entry name" value="Acyl_transf_3_dom"/>
</dbReference>
<evidence type="ECO:0000256" key="9">
    <source>
        <dbReference type="SAM" id="Phobius"/>
    </source>
</evidence>
<proteinExistence type="predicted"/>
<sequence>MRRLKRSRYITGFDGIRTLAVIAVIFYHLFPYAMQGGLMGVSIFFVISGYLITDLLLQEWEQNRKIDVKAFYIRRMKRLYPGLITMLVGTIAYITLFQKELLAHIRMVFLTNLTSIYNWYQIHTGQSYFDKFAIQSPFTHLWSLSIEGQFYLFWPLLIILMCKFLPKKSIRFFLLIGLSLLSALEMMLLFKVGSDPSRVYYGTDTRVFSILIGAALAIVWPSSKLSQKLPNESRRILNITGIVCALLVILSFFKMNGEKAFVYHGGMYLFSIISAILVATVAHPGASMNTWFTNPVFTWIGKRSYGIYIYQYPVMVFFESKVKNIAAHPWLYGLIEIAIILAISELSYRYIEIPLKKFDYSQTLIKVKQVFKRDKSHLNSKIGVAVGAIVFLIAGAGLVQQPTKKPQDNALAKQIKENNAKVKKRNSELKSGKKQSTEQVSSSSSSEVKKYQLTAAQADKARNMKITAVGDSVLADGASSLQEIFPNMYIDAKVGRQSAEAAKIVQQLAQTGKLEQTVLISEGTNGAFMGHEIQDIMAAAGKDRQVYWINVHVPTRRWQDQVNQDLASASKKYKNLHIIDWFSYSQNHADWFYNDNVHPNLHGLEYYGSFVAKKIVK</sequence>
<dbReference type="InterPro" id="IPR050879">
    <property type="entry name" value="Acyltransferase_3"/>
</dbReference>
<accession>A0A089QG00</accession>
<keyword evidence="6 9" id="KW-0472">Membrane</keyword>
<evidence type="ECO:0000313" key="11">
    <source>
        <dbReference type="EMBL" id="AIR10758.1"/>
    </source>
</evidence>
<keyword evidence="3 11" id="KW-0808">Transferase</keyword>
<dbReference type="Pfam" id="PF01757">
    <property type="entry name" value="Acyl_transf_3"/>
    <property type="match status" value="1"/>
</dbReference>
<evidence type="ECO:0000256" key="7">
    <source>
        <dbReference type="ARBA" id="ARBA00023315"/>
    </source>
</evidence>
<dbReference type="InterPro" id="IPR036514">
    <property type="entry name" value="SGNH_hydro_sf"/>
</dbReference>
<dbReference type="GO" id="GO:0009103">
    <property type="term" value="P:lipopolysaccharide biosynthetic process"/>
    <property type="evidence" value="ECO:0007669"/>
    <property type="project" value="TreeGrafter"/>
</dbReference>
<feature type="compositionally biased region" description="Basic and acidic residues" evidence="8">
    <location>
        <begin position="421"/>
        <end position="431"/>
    </location>
</feature>
<organism evidence="11 13">
    <name type="scientific">Ligilactobacillus salivarius</name>
    <dbReference type="NCBI Taxonomy" id="1624"/>
    <lineage>
        <taxon>Bacteria</taxon>
        <taxon>Bacillati</taxon>
        <taxon>Bacillota</taxon>
        <taxon>Bacilli</taxon>
        <taxon>Lactobacillales</taxon>
        <taxon>Lactobacillaceae</taxon>
        <taxon>Ligilactobacillus</taxon>
    </lineage>
</organism>